<feature type="domain" description="Phage tail tape measure protein" evidence="3">
    <location>
        <begin position="98"/>
        <end position="274"/>
    </location>
</feature>
<feature type="transmembrane region" description="Helical" evidence="2">
    <location>
        <begin position="582"/>
        <end position="601"/>
    </location>
</feature>
<name>A0A7W7PLM7_9ACTN</name>
<dbReference type="NCBIfam" id="TIGR01760">
    <property type="entry name" value="tape_meas_TP901"/>
    <property type="match status" value="1"/>
</dbReference>
<keyword evidence="2" id="KW-0472">Membrane</keyword>
<organism evidence="4 5">
    <name type="scientific">Streptomyces olivoverticillatus</name>
    <dbReference type="NCBI Taxonomy" id="66427"/>
    <lineage>
        <taxon>Bacteria</taxon>
        <taxon>Bacillati</taxon>
        <taxon>Actinomycetota</taxon>
        <taxon>Actinomycetes</taxon>
        <taxon>Kitasatosporales</taxon>
        <taxon>Streptomycetaceae</taxon>
        <taxon>Streptomyces</taxon>
    </lineage>
</organism>
<dbReference type="PANTHER" id="PTHR37813:SF1">
    <property type="entry name" value="FELS-2 PROPHAGE PROTEIN"/>
    <property type="match status" value="1"/>
</dbReference>
<evidence type="ECO:0000313" key="4">
    <source>
        <dbReference type="EMBL" id="MBB4893568.1"/>
    </source>
</evidence>
<dbReference type="Proteomes" id="UP000556084">
    <property type="component" value="Unassembled WGS sequence"/>
</dbReference>
<dbReference type="AlphaFoldDB" id="A0A7W7PLM7"/>
<evidence type="ECO:0000256" key="1">
    <source>
        <dbReference type="ARBA" id="ARBA00022612"/>
    </source>
</evidence>
<comment type="caution">
    <text evidence="4">The sequence shown here is derived from an EMBL/GenBank/DDBJ whole genome shotgun (WGS) entry which is preliminary data.</text>
</comment>
<dbReference type="PANTHER" id="PTHR37813">
    <property type="entry name" value="FELS-2 PROPHAGE PROTEIN"/>
    <property type="match status" value="1"/>
</dbReference>
<dbReference type="RefSeq" id="WP_184349441.1">
    <property type="nucleotide sequence ID" value="NZ_JACHJH010000003.1"/>
</dbReference>
<feature type="transmembrane region" description="Helical" evidence="2">
    <location>
        <begin position="634"/>
        <end position="654"/>
    </location>
</feature>
<proteinExistence type="predicted"/>
<reference evidence="4 5" key="1">
    <citation type="submission" date="2020-08" db="EMBL/GenBank/DDBJ databases">
        <title>Genomic Encyclopedia of Type Strains, Phase III (KMG-III): the genomes of soil and plant-associated and newly described type strains.</title>
        <authorList>
            <person name="Whitman W."/>
        </authorList>
    </citation>
    <scope>NUCLEOTIDE SEQUENCE [LARGE SCALE GENOMIC DNA]</scope>
    <source>
        <strain evidence="4 5">CECT 3266</strain>
    </source>
</reference>
<keyword evidence="2" id="KW-1133">Transmembrane helix</keyword>
<feature type="transmembrane region" description="Helical" evidence="2">
    <location>
        <begin position="608"/>
        <end position="628"/>
    </location>
</feature>
<accession>A0A7W7PLM7</accession>
<keyword evidence="1" id="KW-1188">Viral release from host cell</keyword>
<evidence type="ECO:0000313" key="5">
    <source>
        <dbReference type="Proteomes" id="UP000556084"/>
    </source>
</evidence>
<keyword evidence="5" id="KW-1185">Reference proteome</keyword>
<dbReference type="Pfam" id="PF10145">
    <property type="entry name" value="PhageMin_Tail"/>
    <property type="match status" value="1"/>
</dbReference>
<dbReference type="InterPro" id="IPR010090">
    <property type="entry name" value="Phage_tape_meas"/>
</dbReference>
<protein>
    <submittedName>
        <fullName evidence="4">TP901 family phage tail tape measure protein</fullName>
    </submittedName>
</protein>
<keyword evidence="2" id="KW-0812">Transmembrane</keyword>
<feature type="transmembrane region" description="Helical" evidence="2">
    <location>
        <begin position="675"/>
        <end position="698"/>
    </location>
</feature>
<feature type="transmembrane region" description="Helical" evidence="2">
    <location>
        <begin position="718"/>
        <end position="742"/>
    </location>
</feature>
<sequence>MADVADLFVILRAETAPFTSGMRAAATEGESFTAKMGGLGNLVTKVGAATTAAGIGIAVASVKMASDFQTQMTRLYTAAGLTQQQLKQFGTTADGLNSQVLKIGSTVGFTGTQMAEALYHPISAGLDLQSALNVVRYAAEEAKISGASLDDTTYSLSSVMKAFNLPARQAKQTMAELNAVVGQGDMRFQDFNQSIKNWAPTAAQMGISVKSMGAGLAYLTDRGNSAEVAATRMTMGISMMTTPSAKATKMLEGLGLASTDVKASSAAMQKAMQESGITQNKLAADLKQPDGLYVALKDLKDGLEKAGVSGTEADSVLSKIFGGGRSDKAIMSLMQNLDGLKTKYDDIANASTPAKFDAAWQKSQQTFSAQMQKIKAEAANLGIALGLRLIPPIQQLIGFFAQHQAATEALAVAIGVVLTGAVVKFIAGALTPLMSGLSLAGKGISSAASLLKGANWASVGRSFDGIRLRAMYAWEGITSGAAKAGSAAAAFGRTVAAAAVSAGRAAWSGMTSGLSAIGTGLRTAGTAALEFSRGMIASAVAGLRAAAAWTAQKVALIATAVAQRAAAAAQWLLNAAMDANPIMLIVIAIAALVAALIYAYYHFATFRAVVQAAFHAISTAVSFVIGFVKAHWQLLLILILGPVGLALVGLIKYWKQIQTAVTTAITVVVNFVKSHWQLLLILILGPIGLALAGLITYWKQIQTFVINAVTTVVNFVKSHWQLLVSLLGGPIVLAVVLIVRYWNQITAFTRTAWSAISSTITGAINRASNAVSSAIGSIGSLMRSIRGIVTGALSGAGSWLYAAGQNIIRGLINGVQSMIGAAGGAISSVVSEIKSYLPWSPAKKGPLSGSGSPEIGGRNIGAQLAKGLHAAVPGVSLASSRLLGAVARTSAAGISGSGLSAAMAGTGGGTAVVHNHVHLTVQGSVLSERDLRDVVQEQMLRLGMRSSTSYTPYKR</sequence>
<evidence type="ECO:0000256" key="2">
    <source>
        <dbReference type="SAM" id="Phobius"/>
    </source>
</evidence>
<evidence type="ECO:0000259" key="3">
    <source>
        <dbReference type="Pfam" id="PF10145"/>
    </source>
</evidence>
<dbReference type="EMBL" id="JACHJH010000003">
    <property type="protein sequence ID" value="MBB4893568.1"/>
    <property type="molecule type" value="Genomic_DNA"/>
</dbReference>
<gene>
    <name evidence="4" type="ORF">FHS39_002599</name>
</gene>